<evidence type="ECO:0000313" key="3">
    <source>
        <dbReference type="Proteomes" id="UP001336835"/>
    </source>
</evidence>
<protein>
    <submittedName>
        <fullName evidence="2">Uncharacterized protein</fullName>
    </submittedName>
</protein>
<reference evidence="2 3" key="1">
    <citation type="submission" date="2024-01" db="EMBL/GenBank/DDBJ databases">
        <title>Pedobacter sp. nov., isolated from fresh soil.</title>
        <authorList>
            <person name="Le N.T.T."/>
        </authorList>
    </citation>
    <scope>NUCLEOTIDE SEQUENCE [LARGE SCALE GENOMIC DNA]</scope>
    <source>
        <strain evidence="2 3">KR3-3</strain>
    </source>
</reference>
<comment type="caution">
    <text evidence="2">The sequence shown here is derived from an EMBL/GenBank/DDBJ whole genome shotgun (WGS) entry which is preliminary data.</text>
</comment>
<feature type="signal peptide" evidence="1">
    <location>
        <begin position="1"/>
        <end position="25"/>
    </location>
</feature>
<dbReference type="EMBL" id="JAZDQT010000002">
    <property type="protein sequence ID" value="MEE1945892.1"/>
    <property type="molecule type" value="Genomic_DNA"/>
</dbReference>
<feature type="chain" id="PRO_5046748126" evidence="1">
    <location>
        <begin position="26"/>
        <end position="362"/>
    </location>
</feature>
<gene>
    <name evidence="2" type="ORF">VRU48_12295</name>
</gene>
<dbReference type="Proteomes" id="UP001336835">
    <property type="component" value="Unassembled WGS sequence"/>
</dbReference>
<proteinExistence type="predicted"/>
<name>A0ABU7I934_9SPHI</name>
<evidence type="ECO:0000256" key="1">
    <source>
        <dbReference type="SAM" id="SignalP"/>
    </source>
</evidence>
<organism evidence="2 3">
    <name type="scientific">Pedobacter albus</name>
    <dbReference type="NCBI Taxonomy" id="3113905"/>
    <lineage>
        <taxon>Bacteria</taxon>
        <taxon>Pseudomonadati</taxon>
        <taxon>Bacteroidota</taxon>
        <taxon>Sphingobacteriia</taxon>
        <taxon>Sphingobacteriales</taxon>
        <taxon>Sphingobacteriaceae</taxon>
        <taxon>Pedobacter</taxon>
    </lineage>
</organism>
<accession>A0ABU7I934</accession>
<evidence type="ECO:0000313" key="2">
    <source>
        <dbReference type="EMBL" id="MEE1945892.1"/>
    </source>
</evidence>
<sequence>MKTNHWRSLFICALSCAFFNLTTSAQNLLDMPNWTVGTGGSGGFLANGQVSENTRFWGIGPQGQRAILWEAKPEGANNDDGGFNHSYFAIDHTKMYRFSIWIKKTNSTNGTSYLGTQNVNDLNDSPRDNPYFWYGDLPELNKWYLLVAYVHGSGDMSTTSYGAIYDGTTGIKAVDITDFKFAVGTTTTNIRSYLYYDVDVNDRQYFYAPRVEVVDGNEPTIASLLGLSSVTPNQGYFSGNVGIKTQTPGNYELAVNGKIRAKEIKVETANWPDYVFDEGYKVGTLEELESYIKANKHLPEMPSAKEVEANGVGLGEMNKLLLKKQEELTLHLIEQNKQLQGLMKLLTAQQKEIEKLKSANKK</sequence>
<keyword evidence="1" id="KW-0732">Signal</keyword>
<keyword evidence="3" id="KW-1185">Reference proteome</keyword>
<dbReference type="RefSeq" id="WP_330108211.1">
    <property type="nucleotide sequence ID" value="NZ_JAZDQT010000002.1"/>
</dbReference>